<name>A0A1G2M172_9BACT</name>
<gene>
    <name evidence="1" type="ORF">A2664_03395</name>
</gene>
<dbReference type="EMBL" id="MHRF01000013">
    <property type="protein sequence ID" value="OHA17640.1"/>
    <property type="molecule type" value="Genomic_DNA"/>
</dbReference>
<reference evidence="1 2" key="1">
    <citation type="journal article" date="2016" name="Nat. Commun.">
        <title>Thousands of microbial genomes shed light on interconnected biogeochemical processes in an aquifer system.</title>
        <authorList>
            <person name="Anantharaman K."/>
            <person name="Brown C.T."/>
            <person name="Hug L.A."/>
            <person name="Sharon I."/>
            <person name="Castelle C.J."/>
            <person name="Probst A.J."/>
            <person name="Thomas B.C."/>
            <person name="Singh A."/>
            <person name="Wilkins M.J."/>
            <person name="Karaoz U."/>
            <person name="Brodie E.L."/>
            <person name="Williams K.H."/>
            <person name="Hubbard S.S."/>
            <person name="Banfield J.F."/>
        </authorList>
    </citation>
    <scope>NUCLEOTIDE SEQUENCE [LARGE SCALE GENOMIC DNA]</scope>
</reference>
<dbReference type="Proteomes" id="UP000178873">
    <property type="component" value="Unassembled WGS sequence"/>
</dbReference>
<accession>A0A1G2M172</accession>
<dbReference type="STRING" id="1802301.A2664_03395"/>
<evidence type="ECO:0000313" key="1">
    <source>
        <dbReference type="EMBL" id="OHA17640.1"/>
    </source>
</evidence>
<protein>
    <submittedName>
        <fullName evidence="1">Uncharacterized protein</fullName>
    </submittedName>
</protein>
<dbReference type="AlphaFoldDB" id="A0A1G2M172"/>
<evidence type="ECO:0000313" key="2">
    <source>
        <dbReference type="Proteomes" id="UP000178873"/>
    </source>
</evidence>
<sequence>MKKLLLSLLGIIVIALATWFFLPTKEKSQIPDTSDVSRSMINFEKLGHLVKDNPGLKPNTWYLVYEAQGAPALTVELLFDQESHCVYNGTQGACPDVLLPSSSLTEIKGFQENGVIRVISAVSGNQ</sequence>
<proteinExistence type="predicted"/>
<organism evidence="1 2">
    <name type="scientific">Candidatus Taylorbacteria bacterium RIFCSPHIGHO2_01_FULL_46_22b</name>
    <dbReference type="NCBI Taxonomy" id="1802301"/>
    <lineage>
        <taxon>Bacteria</taxon>
        <taxon>Candidatus Tayloriibacteriota</taxon>
    </lineage>
</organism>
<comment type="caution">
    <text evidence="1">The sequence shown here is derived from an EMBL/GenBank/DDBJ whole genome shotgun (WGS) entry which is preliminary data.</text>
</comment>